<gene>
    <name evidence="2" type="ORF">LCGC14_0555720</name>
</gene>
<dbReference type="InterPro" id="IPR041049">
    <property type="entry name" value="DUF5615"/>
</dbReference>
<evidence type="ECO:0000313" key="2">
    <source>
        <dbReference type="EMBL" id="KKN58056.1"/>
    </source>
</evidence>
<name>A0A0F9U9T3_9ZZZZ</name>
<dbReference type="AlphaFoldDB" id="A0A0F9U9T3"/>
<accession>A0A0F9U9T3</accession>
<feature type="domain" description="DUF5615" evidence="1">
    <location>
        <begin position="1"/>
        <end position="107"/>
    </location>
</feature>
<dbReference type="Pfam" id="PF18480">
    <property type="entry name" value="DUF5615"/>
    <property type="match status" value="1"/>
</dbReference>
<reference evidence="2" key="1">
    <citation type="journal article" date="2015" name="Nature">
        <title>Complex archaea that bridge the gap between prokaryotes and eukaryotes.</title>
        <authorList>
            <person name="Spang A."/>
            <person name="Saw J.H."/>
            <person name="Jorgensen S.L."/>
            <person name="Zaremba-Niedzwiedzka K."/>
            <person name="Martijn J."/>
            <person name="Lind A.E."/>
            <person name="van Eijk R."/>
            <person name="Schleper C."/>
            <person name="Guy L."/>
            <person name="Ettema T.J."/>
        </authorList>
    </citation>
    <scope>NUCLEOTIDE SEQUENCE</scope>
</reference>
<protein>
    <recommendedName>
        <fullName evidence="1">DUF5615 domain-containing protein</fullName>
    </recommendedName>
</protein>
<proteinExistence type="predicted"/>
<comment type="caution">
    <text evidence="2">The sequence shown here is derived from an EMBL/GenBank/DDBJ whole genome shotgun (WGS) entry which is preliminary data.</text>
</comment>
<sequence>MKFKLDENVPWILKNIIESVGQHEVDSVFHENIAGIDDKELNRRCFEENRVLITLNSDFINPLDNFYGIIIMRCKKQGKNAVKELFERFLKSYSLSESKGKIIIIEPNQIRIRINSFKKVE</sequence>
<organism evidence="2">
    <name type="scientific">marine sediment metagenome</name>
    <dbReference type="NCBI Taxonomy" id="412755"/>
    <lineage>
        <taxon>unclassified sequences</taxon>
        <taxon>metagenomes</taxon>
        <taxon>ecological metagenomes</taxon>
    </lineage>
</organism>
<dbReference type="EMBL" id="LAZR01000778">
    <property type="protein sequence ID" value="KKN58056.1"/>
    <property type="molecule type" value="Genomic_DNA"/>
</dbReference>
<evidence type="ECO:0000259" key="1">
    <source>
        <dbReference type="Pfam" id="PF18480"/>
    </source>
</evidence>